<accession>A0ACB8RIP8</accession>
<name>A0ACB8RIP8_9AGAM</name>
<reference evidence="1" key="1">
    <citation type="submission" date="2021-02" db="EMBL/GenBank/DDBJ databases">
        <authorList>
            <consortium name="DOE Joint Genome Institute"/>
            <person name="Ahrendt S."/>
            <person name="Looney B.P."/>
            <person name="Miyauchi S."/>
            <person name="Morin E."/>
            <person name="Drula E."/>
            <person name="Courty P.E."/>
            <person name="Chicoki N."/>
            <person name="Fauchery L."/>
            <person name="Kohler A."/>
            <person name="Kuo A."/>
            <person name="Labutti K."/>
            <person name="Pangilinan J."/>
            <person name="Lipzen A."/>
            <person name="Riley R."/>
            <person name="Andreopoulos W."/>
            <person name="He G."/>
            <person name="Johnson J."/>
            <person name="Barry K.W."/>
            <person name="Grigoriev I.V."/>
            <person name="Nagy L."/>
            <person name="Hibbett D."/>
            <person name="Henrissat B."/>
            <person name="Matheny P.B."/>
            <person name="Labbe J."/>
            <person name="Martin F."/>
        </authorList>
    </citation>
    <scope>NUCLEOTIDE SEQUENCE</scope>
    <source>
        <strain evidence="1">FP105234-sp</strain>
    </source>
</reference>
<keyword evidence="2" id="KW-1185">Reference proteome</keyword>
<comment type="caution">
    <text evidence="1">The sequence shown here is derived from an EMBL/GenBank/DDBJ whole genome shotgun (WGS) entry which is preliminary data.</text>
</comment>
<organism evidence="1 2">
    <name type="scientific">Auriscalpium vulgare</name>
    <dbReference type="NCBI Taxonomy" id="40419"/>
    <lineage>
        <taxon>Eukaryota</taxon>
        <taxon>Fungi</taxon>
        <taxon>Dikarya</taxon>
        <taxon>Basidiomycota</taxon>
        <taxon>Agaricomycotina</taxon>
        <taxon>Agaricomycetes</taxon>
        <taxon>Russulales</taxon>
        <taxon>Auriscalpiaceae</taxon>
        <taxon>Auriscalpium</taxon>
    </lineage>
</organism>
<proteinExistence type="predicted"/>
<sequence>MSEEIKVETGKGPIVGVVTISVVEDFESRYDDDIDTDVDKTATDKPNACKDSEDVDSEKGRIDAGTEDEEDAPCTADGAEIGFKATLQKHPISNVGGESKPEHQKTHEATPGGTGGSGVDVFSVRRAMSTTERSVIDWRSTAQGADGVAAGNVVMTGVERNGNDVEKEGAEKSPGGDEVAGEERNIGDSLFVSMRVR</sequence>
<reference evidence="1" key="2">
    <citation type="journal article" date="2022" name="New Phytol.">
        <title>Evolutionary transition to the ectomycorrhizal habit in the genomes of a hyperdiverse lineage of mushroom-forming fungi.</title>
        <authorList>
            <person name="Looney B."/>
            <person name="Miyauchi S."/>
            <person name="Morin E."/>
            <person name="Drula E."/>
            <person name="Courty P.E."/>
            <person name="Kohler A."/>
            <person name="Kuo A."/>
            <person name="LaButti K."/>
            <person name="Pangilinan J."/>
            <person name="Lipzen A."/>
            <person name="Riley R."/>
            <person name="Andreopoulos W."/>
            <person name="He G."/>
            <person name="Johnson J."/>
            <person name="Nolan M."/>
            <person name="Tritt A."/>
            <person name="Barry K.W."/>
            <person name="Grigoriev I.V."/>
            <person name="Nagy L.G."/>
            <person name="Hibbett D."/>
            <person name="Henrissat B."/>
            <person name="Matheny P.B."/>
            <person name="Labbe J."/>
            <person name="Martin F.M."/>
        </authorList>
    </citation>
    <scope>NUCLEOTIDE SEQUENCE</scope>
    <source>
        <strain evidence="1">FP105234-sp</strain>
    </source>
</reference>
<dbReference type="EMBL" id="MU276012">
    <property type="protein sequence ID" value="KAI0043581.1"/>
    <property type="molecule type" value="Genomic_DNA"/>
</dbReference>
<evidence type="ECO:0000313" key="2">
    <source>
        <dbReference type="Proteomes" id="UP000814033"/>
    </source>
</evidence>
<protein>
    <submittedName>
        <fullName evidence="1">Uncharacterized protein</fullName>
    </submittedName>
</protein>
<dbReference type="Proteomes" id="UP000814033">
    <property type="component" value="Unassembled WGS sequence"/>
</dbReference>
<evidence type="ECO:0000313" key="1">
    <source>
        <dbReference type="EMBL" id="KAI0043581.1"/>
    </source>
</evidence>
<gene>
    <name evidence="1" type="ORF">FA95DRAFT_371674</name>
</gene>